<gene>
    <name evidence="2" type="ORF">OIE14_26115</name>
</gene>
<dbReference type="RefSeq" id="WP_326563860.1">
    <property type="nucleotide sequence ID" value="NZ_CP109071.1"/>
</dbReference>
<dbReference type="Proteomes" id="UP001334804">
    <property type="component" value="Chromosome"/>
</dbReference>
<protein>
    <submittedName>
        <fullName evidence="2">Uncharacterized protein</fullName>
    </submittedName>
</protein>
<dbReference type="EMBL" id="CP109071">
    <property type="protein sequence ID" value="WSA31569.1"/>
    <property type="molecule type" value="Genomic_DNA"/>
</dbReference>
<reference evidence="2 3" key="1">
    <citation type="submission" date="2022-10" db="EMBL/GenBank/DDBJ databases">
        <title>The complete genomes of actinobacterial strains from the NBC collection.</title>
        <authorList>
            <person name="Joergensen T.S."/>
            <person name="Alvarez Arevalo M."/>
            <person name="Sterndorff E.B."/>
            <person name="Faurdal D."/>
            <person name="Vuksanovic O."/>
            <person name="Mourched A.-S."/>
            <person name="Charusanti P."/>
            <person name="Shaw S."/>
            <person name="Blin K."/>
            <person name="Weber T."/>
        </authorList>
    </citation>
    <scope>NUCLEOTIDE SEQUENCE [LARGE SCALE GENOMIC DNA]</scope>
    <source>
        <strain evidence="2 3">NBC 01809</strain>
    </source>
</reference>
<dbReference type="NCBIfam" id="NF047634">
    <property type="entry name" value="antiviral_Brig1"/>
    <property type="match status" value="1"/>
</dbReference>
<evidence type="ECO:0000256" key="1">
    <source>
        <dbReference type="SAM" id="MobiDB-lite"/>
    </source>
</evidence>
<name>A0ABZ1E9S2_9ACTN</name>
<evidence type="ECO:0000313" key="2">
    <source>
        <dbReference type="EMBL" id="WSA31569.1"/>
    </source>
</evidence>
<accession>A0ABZ1E9S2</accession>
<organism evidence="2 3">
    <name type="scientific">Micromonospora peucetia</name>
    <dbReference type="NCBI Taxonomy" id="47871"/>
    <lineage>
        <taxon>Bacteria</taxon>
        <taxon>Bacillati</taxon>
        <taxon>Actinomycetota</taxon>
        <taxon>Actinomycetes</taxon>
        <taxon>Micromonosporales</taxon>
        <taxon>Micromonosporaceae</taxon>
        <taxon>Micromonospora</taxon>
    </lineage>
</organism>
<keyword evidence="3" id="KW-1185">Reference proteome</keyword>
<evidence type="ECO:0000313" key="3">
    <source>
        <dbReference type="Proteomes" id="UP001334804"/>
    </source>
</evidence>
<feature type="region of interest" description="Disordered" evidence="1">
    <location>
        <begin position="257"/>
        <end position="295"/>
    </location>
</feature>
<proteinExistence type="predicted"/>
<sequence length="295" mass="32540">MTTSERQRVAAFWDAHVESWLSGEDRLPRRLQDWFDSYVGVGAGEVTREGFPEPYHGDLLGLEHTPRMVVLGLNPGEFQREFQARNGIFAKEIAEHGPYSRWATTRPYNRPPWTLPQKMGKNRYYQARLSFTRRWLQDPSADYRDLLIFESYPWHSKALTAPLRPPPEVIEEYVWQPIAELPVQAVFAFGSPWDGIAQALGLQETGALGSGGTDYGSKVSSRAVRTYALPSGQRLVVEWHAGSAGPPSAKETALLRDALVGAGTASEGSPPPPPRPRAGVGTETGVRGSDAEVSA</sequence>